<proteinExistence type="inferred from homology"/>
<dbReference type="GO" id="GO:0034472">
    <property type="term" value="P:snRNA 3'-end processing"/>
    <property type="evidence" value="ECO:0007669"/>
    <property type="project" value="TreeGrafter"/>
</dbReference>
<dbReference type="Proteomes" id="UP001174909">
    <property type="component" value="Unassembled WGS sequence"/>
</dbReference>
<dbReference type="EMBL" id="CASHTH010002860">
    <property type="protein sequence ID" value="CAI8036308.1"/>
    <property type="molecule type" value="Genomic_DNA"/>
</dbReference>
<dbReference type="GO" id="GO:0032039">
    <property type="term" value="C:integrator complex"/>
    <property type="evidence" value="ECO:0007669"/>
    <property type="project" value="InterPro"/>
</dbReference>
<comment type="caution">
    <text evidence="7">The sequence shown here is derived from an EMBL/GenBank/DDBJ whole genome shotgun (WGS) entry which is preliminary data.</text>
</comment>
<evidence type="ECO:0000313" key="8">
    <source>
        <dbReference type="Proteomes" id="UP001174909"/>
    </source>
</evidence>
<dbReference type="Pfam" id="PF16661">
    <property type="entry name" value="Lactamase_B_6"/>
    <property type="match status" value="1"/>
</dbReference>
<evidence type="ECO:0000259" key="6">
    <source>
        <dbReference type="SMART" id="SM01027"/>
    </source>
</evidence>
<reference evidence="7" key="1">
    <citation type="submission" date="2023-03" db="EMBL/GenBank/DDBJ databases">
        <authorList>
            <person name="Steffen K."/>
            <person name="Cardenas P."/>
        </authorList>
    </citation>
    <scope>NUCLEOTIDE SEQUENCE</scope>
</reference>
<keyword evidence="5" id="KW-0539">Nucleus</keyword>
<dbReference type="GO" id="GO:0005737">
    <property type="term" value="C:cytoplasm"/>
    <property type="evidence" value="ECO:0007669"/>
    <property type="project" value="UniProtKB-SubCell"/>
</dbReference>
<sequence>MEVFCLGNKPWQPCYVMRMNHTTIMLDCSLDLPVLLNFLPLPLVYSPKLSGLPRWQCKDPSIAVDLPEDIARLFRENVGHVFIESLPLFRLPETGLVDLSTVDALLLSNCFSALALPFLIEKYGFSGKIFATKPTVTFTKQLMEELSHYIYRAPPTDHSAQWKNDSLWSSLPDGTLKESSDFHNWKELYTMEGIQKAISRIQPISYSETIDLFHHVKVTALSSGFCLGSCNWIIETEYNKVAYISSSSTFTTHPCPMERARLKSADILIMSGLTNAPSANPDTMLAELCTRMAQTLKNGGNVLIPCYPTGVLYDLLECLKAYLDSANLSNVPVYFISPVAKSSLSFSNIFAEWLCDAKKTKVYLPEQPFPHAEFIKSGRLRHFPNIHGDLGSVYQTPCVVFTGHPSLRCGDSVHFMEAWGGSSKNAVIFTEPDFEYLHALAPYQPLHMKAYYFPIDPRLNFFVANKLLNEFAPRCLVTADSYLPSAAHSQKENVCLQPEMQYYGLTRGRAVTIPLDGKFQKIMLDPELASKLLPQEIFPGVSVTSVLGLLSSRNNQHTLAPLPPHHRPHTVGKLLWGELSIEAFVQALRDQHGIVDVVIEGTEEAKTLNILGGKATVLISPEKTTIRDCADDKLRAILRDLVFRLLVQV</sequence>
<evidence type="ECO:0000256" key="2">
    <source>
        <dbReference type="ARBA" id="ARBA00004496"/>
    </source>
</evidence>
<evidence type="ECO:0000256" key="5">
    <source>
        <dbReference type="ARBA" id="ARBA00023242"/>
    </source>
</evidence>
<keyword evidence="4" id="KW-0963">Cytoplasm</keyword>
<accession>A0AA35WWD0</accession>
<dbReference type="AlphaFoldDB" id="A0AA35WWD0"/>
<dbReference type="PANTHER" id="PTHR46094">
    <property type="entry name" value="INTEGRATOR COMPLEX SUBUNIT 9"/>
    <property type="match status" value="1"/>
</dbReference>
<dbReference type="PANTHER" id="PTHR46094:SF1">
    <property type="entry name" value="INTEGRATOR COMPLEX SUBUNIT 9"/>
    <property type="match status" value="1"/>
</dbReference>
<dbReference type="SMART" id="SM01027">
    <property type="entry name" value="Beta-Casp"/>
    <property type="match status" value="1"/>
</dbReference>
<evidence type="ECO:0000256" key="4">
    <source>
        <dbReference type="ARBA" id="ARBA00022490"/>
    </source>
</evidence>
<dbReference type="SUPFAM" id="SSF56281">
    <property type="entry name" value="Metallo-hydrolase/oxidoreductase"/>
    <property type="match status" value="1"/>
</dbReference>
<evidence type="ECO:0000256" key="3">
    <source>
        <dbReference type="ARBA" id="ARBA00006861"/>
    </source>
</evidence>
<dbReference type="InterPro" id="IPR036866">
    <property type="entry name" value="RibonucZ/Hydroxyglut_hydro"/>
</dbReference>
<organism evidence="7 8">
    <name type="scientific">Geodia barretti</name>
    <name type="common">Barrett's horny sponge</name>
    <dbReference type="NCBI Taxonomy" id="519541"/>
    <lineage>
        <taxon>Eukaryota</taxon>
        <taxon>Metazoa</taxon>
        <taxon>Porifera</taxon>
        <taxon>Demospongiae</taxon>
        <taxon>Heteroscleromorpha</taxon>
        <taxon>Tetractinellida</taxon>
        <taxon>Astrophorina</taxon>
        <taxon>Geodiidae</taxon>
        <taxon>Geodia</taxon>
    </lineage>
</organism>
<dbReference type="InterPro" id="IPR001279">
    <property type="entry name" value="Metallo-B-lactamas"/>
</dbReference>
<comment type="subcellular location">
    <subcellularLocation>
        <location evidence="2">Cytoplasm</location>
    </subcellularLocation>
    <subcellularLocation>
        <location evidence="1">Nucleus</location>
    </subcellularLocation>
</comment>
<feature type="domain" description="Beta-Casp" evidence="6">
    <location>
        <begin position="312"/>
        <end position="440"/>
    </location>
</feature>
<dbReference type="Pfam" id="PF10996">
    <property type="entry name" value="Beta-Casp"/>
    <property type="match status" value="1"/>
</dbReference>
<protein>
    <submittedName>
        <fullName evidence="7">Integrator complex subunit 9</fullName>
    </submittedName>
</protein>
<dbReference type="InterPro" id="IPR022712">
    <property type="entry name" value="Beta_Casp"/>
</dbReference>
<comment type="similarity">
    <text evidence="3">Belongs to the metallo-beta-lactamase superfamily. RNA-metabolizing metallo-beta-lactamase-like family. INTS9 subfamily.</text>
</comment>
<evidence type="ECO:0000313" key="7">
    <source>
        <dbReference type="EMBL" id="CAI8036308.1"/>
    </source>
</evidence>
<gene>
    <name evidence="7" type="ORF">GBAR_LOCUS20353</name>
</gene>
<dbReference type="InterPro" id="IPR027074">
    <property type="entry name" value="Integrator_9su"/>
</dbReference>
<keyword evidence="8" id="KW-1185">Reference proteome</keyword>
<dbReference type="Gene3D" id="3.40.50.10890">
    <property type="match status" value="1"/>
</dbReference>
<evidence type="ECO:0000256" key="1">
    <source>
        <dbReference type="ARBA" id="ARBA00004123"/>
    </source>
</evidence>
<name>A0AA35WWD0_GEOBA</name>